<dbReference type="SUPFAM" id="SSF53098">
    <property type="entry name" value="Ribonuclease H-like"/>
    <property type="match status" value="1"/>
</dbReference>
<feature type="domain" description="Integrase catalytic" evidence="3">
    <location>
        <begin position="897"/>
        <end position="1037"/>
    </location>
</feature>
<dbReference type="EMBL" id="BQNB010014196">
    <property type="protein sequence ID" value="GJT25213.1"/>
    <property type="molecule type" value="Genomic_DNA"/>
</dbReference>
<dbReference type="PROSITE" id="PS50994">
    <property type="entry name" value="INTEGRASE"/>
    <property type="match status" value="1"/>
</dbReference>
<feature type="region of interest" description="Disordered" evidence="2">
    <location>
        <begin position="78"/>
        <end position="101"/>
    </location>
</feature>
<reference evidence="4" key="2">
    <citation type="submission" date="2022-01" db="EMBL/GenBank/DDBJ databases">
        <authorList>
            <person name="Yamashiro T."/>
            <person name="Shiraishi A."/>
            <person name="Satake H."/>
            <person name="Nakayama K."/>
        </authorList>
    </citation>
    <scope>NUCLEOTIDE SEQUENCE</scope>
</reference>
<dbReference type="Gene3D" id="3.30.420.10">
    <property type="entry name" value="Ribonuclease H-like superfamily/Ribonuclease H"/>
    <property type="match status" value="1"/>
</dbReference>
<evidence type="ECO:0000256" key="2">
    <source>
        <dbReference type="SAM" id="MobiDB-lite"/>
    </source>
</evidence>
<dbReference type="InterPro" id="IPR001584">
    <property type="entry name" value="Integrase_cat-core"/>
</dbReference>
<keyword evidence="1" id="KW-0175">Coiled coil</keyword>
<accession>A0ABQ5CH02</accession>
<proteinExistence type="predicted"/>
<protein>
    <submittedName>
        <fullName evidence="4">Integrase, catalytic region, zinc finger, CCHC-type containing protein</fullName>
    </submittedName>
</protein>
<gene>
    <name evidence="4" type="ORF">Tco_0895150</name>
</gene>
<keyword evidence="5" id="KW-1185">Reference proteome</keyword>
<evidence type="ECO:0000259" key="3">
    <source>
        <dbReference type="PROSITE" id="PS50994"/>
    </source>
</evidence>
<dbReference type="InterPro" id="IPR012337">
    <property type="entry name" value="RNaseH-like_sf"/>
</dbReference>
<dbReference type="InterPro" id="IPR039537">
    <property type="entry name" value="Retrotran_Ty1/copia-like"/>
</dbReference>
<dbReference type="PANTHER" id="PTHR42648">
    <property type="entry name" value="TRANSPOSASE, PUTATIVE-RELATED"/>
    <property type="match status" value="1"/>
</dbReference>
<reference evidence="4" key="1">
    <citation type="journal article" date="2022" name="Int. J. Mol. Sci.">
        <title>Draft Genome of Tanacetum Coccineum: Genomic Comparison of Closely Related Tanacetum-Family Plants.</title>
        <authorList>
            <person name="Yamashiro T."/>
            <person name="Shiraishi A."/>
            <person name="Nakayama K."/>
            <person name="Satake H."/>
        </authorList>
    </citation>
    <scope>NUCLEOTIDE SEQUENCE</scope>
</reference>
<dbReference type="PANTHER" id="PTHR42648:SF21">
    <property type="entry name" value="CYSTEINE-RICH RLK (RECEPTOR-LIKE PROTEIN KINASE) 8"/>
    <property type="match status" value="1"/>
</dbReference>
<dbReference type="Proteomes" id="UP001151760">
    <property type="component" value="Unassembled WGS sequence"/>
</dbReference>
<feature type="compositionally biased region" description="Low complexity" evidence="2">
    <location>
        <begin position="78"/>
        <end position="99"/>
    </location>
</feature>
<name>A0ABQ5CH02_9ASTR</name>
<evidence type="ECO:0000313" key="4">
    <source>
        <dbReference type="EMBL" id="GJT25213.1"/>
    </source>
</evidence>
<feature type="region of interest" description="Disordered" evidence="2">
    <location>
        <begin position="712"/>
        <end position="735"/>
    </location>
</feature>
<feature type="coiled-coil region" evidence="1">
    <location>
        <begin position="137"/>
        <end position="214"/>
    </location>
</feature>
<comment type="caution">
    <text evidence="4">The sequence shown here is derived from an EMBL/GenBank/DDBJ whole genome shotgun (WGS) entry which is preliminary data.</text>
</comment>
<dbReference type="InterPro" id="IPR036397">
    <property type="entry name" value="RNaseH_sf"/>
</dbReference>
<organism evidence="4 5">
    <name type="scientific">Tanacetum coccineum</name>
    <dbReference type="NCBI Taxonomy" id="301880"/>
    <lineage>
        <taxon>Eukaryota</taxon>
        <taxon>Viridiplantae</taxon>
        <taxon>Streptophyta</taxon>
        <taxon>Embryophyta</taxon>
        <taxon>Tracheophyta</taxon>
        <taxon>Spermatophyta</taxon>
        <taxon>Magnoliopsida</taxon>
        <taxon>eudicotyledons</taxon>
        <taxon>Gunneridae</taxon>
        <taxon>Pentapetalae</taxon>
        <taxon>asterids</taxon>
        <taxon>campanulids</taxon>
        <taxon>Asterales</taxon>
        <taxon>Asteraceae</taxon>
        <taxon>Asteroideae</taxon>
        <taxon>Anthemideae</taxon>
        <taxon>Anthemidinae</taxon>
        <taxon>Tanacetum</taxon>
    </lineage>
</organism>
<evidence type="ECO:0000256" key="1">
    <source>
        <dbReference type="SAM" id="Coils"/>
    </source>
</evidence>
<sequence length="1037" mass="118532">MTESPLVDSGFVVLVFSLGDDPIIYLNKVMAFLTVVASSRFPSTNNQFRTSSNPRNQATIQYGRVIVQQVYERQGKGYSSTSYKSNATSSGGNNASGQARTEDLDTYDSDCDDISNAKAVLMANISNYGSEVISEEKANKEHNNESVTAELERYKERVKTFKQCLNIDLSNYEKMIDSQMDDMIKEKLALKEQVDSLEQNLSKQIKEKECLLQTFTIFKNESKEKENKYMENEIDLEKKIKELDNIIYKVGQSAQTVHMLTKPQAFYDNIHKQALGYQNPFYLKKAQRIKPTLYDGIVISAKHVAMPVIDDEETLILEEESRSKMSEKEKDPEAIKQNISHKPIDYEKLNRLSDDFGKRFTPQQELSAEQAFWLRMSNPTSKPSDASPVKIEAPKELPKVSLVNESLKKLKFHLARFDNVVKIRTTPDARTEGEWGFEHTKAVFNNEIIPFLKSLKDIFNVFDKDLLNEIMEVHIVFDQMDAAVQRSSIDKQCLEIAKKELLLENDRLLQQIMSQDVLLTVMNSMSLIGESVNMVGMKKESCNKCFNLDVELLKSQNAFNDLLQSYSQLEKHCISLELSIQLNQEIFQKYESCNNQNSLKILEFFENNDLKTQLQDKDSTICKLKDIIKSIREKSKEENVKYDYCEIETKNLELENKNENLKAQIQDKVFVITSLKNDLRKVNGKEIVDISAQIPSANTIVPGMFKLDSEPLAPRSKPTCNKRNDRISRTPSGNMKNKVEAQPIKVNKKYHVIEPIRDMNVKHSLLNANSEPICVTCKKSMFDGVHDMCILDFVETVNSRAKSAKKHKKQNIWKPTRHVFTEVGFKWKPASRTFTIVGNLCPLTRLKSANVVPPKKTTSHLVETQKPELKVYSRKPKNVKNIRSNKKAKIVESKNANHSEPNHTWGSNATDIPSSSSLVMTGCPDCSLVSGLRMFKTHDREPLSALELLIVDDYSRFTWVRFMKTKDEAPEAIIKCIKNIQVCLNVTLRNVQTDNGTEFVNLTLREFYENVSISHQTSVARTPQQNGVVERRNRTLV</sequence>
<evidence type="ECO:0000313" key="5">
    <source>
        <dbReference type="Proteomes" id="UP001151760"/>
    </source>
</evidence>